<protein>
    <submittedName>
        <fullName evidence="2">GM21978</fullName>
    </submittedName>
</protein>
<keyword evidence="3" id="KW-1185">Reference proteome</keyword>
<sequence length="317" mass="35905">MHWYGILQGFLLAITSIFILWVQGVVGLPLATPDLESLPIVMAEDVPVERAPRQVKPDPSTFDIFKEDQSSNNQMQQKSDGFRVFGMKLQDDYHRRTGYNETNAPPITVTRGSSTAPKKIHKSGIRLFASPQDPPPSEAAAPADGAPAAAGGAGGGAGGGKGGEPPKELTVSVQPFVTNQYGEKEYNAWGVTFGKHFFDTRFVAARHEMPRMTVNPKPPRNYYPKMENLTTVCLNRSTIYNEIKVEKWLMRHVYSIKKKVRPFFFSLRQQLYEKGDSEQCHNESYTDWLEYQECAIRRNQRMEYFIPKYPQHQLAIN</sequence>
<accession>B4HPR2</accession>
<feature type="compositionally biased region" description="Gly residues" evidence="1">
    <location>
        <begin position="151"/>
        <end position="163"/>
    </location>
</feature>
<organism evidence="3">
    <name type="scientific">Drosophila sechellia</name>
    <name type="common">Fruit fly</name>
    <dbReference type="NCBI Taxonomy" id="7238"/>
    <lineage>
        <taxon>Eukaryota</taxon>
        <taxon>Metazoa</taxon>
        <taxon>Ecdysozoa</taxon>
        <taxon>Arthropoda</taxon>
        <taxon>Hexapoda</taxon>
        <taxon>Insecta</taxon>
        <taxon>Pterygota</taxon>
        <taxon>Neoptera</taxon>
        <taxon>Endopterygota</taxon>
        <taxon>Diptera</taxon>
        <taxon>Brachycera</taxon>
        <taxon>Muscomorpha</taxon>
        <taxon>Ephydroidea</taxon>
        <taxon>Drosophilidae</taxon>
        <taxon>Drosophila</taxon>
        <taxon>Sophophora</taxon>
    </lineage>
</organism>
<dbReference type="KEGG" id="dse:6609981"/>
<feature type="compositionally biased region" description="Polar residues" evidence="1">
    <location>
        <begin position="99"/>
        <end position="116"/>
    </location>
</feature>
<dbReference type="PhylomeDB" id="B4HPR2"/>
<dbReference type="EMBL" id="CH480816">
    <property type="protein sequence ID" value="EDW48630.1"/>
    <property type="molecule type" value="Genomic_DNA"/>
</dbReference>
<feature type="region of interest" description="Disordered" evidence="1">
    <location>
        <begin position="97"/>
        <end position="169"/>
    </location>
</feature>
<name>B4HPR2_DROSE</name>
<evidence type="ECO:0000256" key="1">
    <source>
        <dbReference type="SAM" id="MobiDB-lite"/>
    </source>
</evidence>
<dbReference type="OrthoDB" id="7882950at2759"/>
<dbReference type="AlphaFoldDB" id="B4HPR2"/>
<feature type="compositionally biased region" description="Low complexity" evidence="1">
    <location>
        <begin position="138"/>
        <end position="150"/>
    </location>
</feature>
<evidence type="ECO:0000313" key="3">
    <source>
        <dbReference type="Proteomes" id="UP000001292"/>
    </source>
</evidence>
<evidence type="ECO:0000313" key="2">
    <source>
        <dbReference type="EMBL" id="EDW48630.1"/>
    </source>
</evidence>
<dbReference type="HOGENOM" id="CLU_901008_0_0_1"/>
<reference evidence="2 3" key="1">
    <citation type="journal article" date="2007" name="Nature">
        <title>Evolution of genes and genomes on the Drosophila phylogeny.</title>
        <authorList>
            <consortium name="Drosophila 12 Genomes Consortium"/>
            <person name="Clark A.G."/>
            <person name="Eisen M.B."/>
            <person name="Smith D.R."/>
            <person name="Bergman C.M."/>
            <person name="Oliver B."/>
            <person name="Markow T.A."/>
            <person name="Kaufman T.C."/>
            <person name="Kellis M."/>
            <person name="Gelbart W."/>
            <person name="Iyer V.N."/>
            <person name="Pollard D.A."/>
            <person name="Sackton T.B."/>
            <person name="Larracuente A.M."/>
            <person name="Singh N.D."/>
            <person name="Abad J.P."/>
            <person name="Abt D.N."/>
            <person name="Adryan B."/>
            <person name="Aguade M."/>
            <person name="Akashi H."/>
            <person name="Anderson W.W."/>
            <person name="Aquadro C.F."/>
            <person name="Ardell D.H."/>
            <person name="Arguello R."/>
            <person name="Artieri C.G."/>
            <person name="Barbash D.A."/>
            <person name="Barker D."/>
            <person name="Barsanti P."/>
            <person name="Batterham P."/>
            <person name="Batzoglou S."/>
            <person name="Begun D."/>
            <person name="Bhutkar A."/>
            <person name="Blanco E."/>
            <person name="Bosak S.A."/>
            <person name="Bradley R.K."/>
            <person name="Brand A.D."/>
            <person name="Brent M.R."/>
            <person name="Brooks A.N."/>
            <person name="Brown R.H."/>
            <person name="Butlin R.K."/>
            <person name="Caggese C."/>
            <person name="Calvi B.R."/>
            <person name="Bernardo de Carvalho A."/>
            <person name="Caspi A."/>
            <person name="Castrezana S."/>
            <person name="Celniker S.E."/>
            <person name="Chang J.L."/>
            <person name="Chapple C."/>
            <person name="Chatterji S."/>
            <person name="Chinwalla A."/>
            <person name="Civetta A."/>
            <person name="Clifton S.W."/>
            <person name="Comeron J.M."/>
            <person name="Costello J.C."/>
            <person name="Coyne J.A."/>
            <person name="Daub J."/>
            <person name="David R.G."/>
            <person name="Delcher A.L."/>
            <person name="Delehaunty K."/>
            <person name="Do C.B."/>
            <person name="Ebling H."/>
            <person name="Edwards K."/>
            <person name="Eickbush T."/>
            <person name="Evans J.D."/>
            <person name="Filipski A."/>
            <person name="Findeiss S."/>
            <person name="Freyhult E."/>
            <person name="Fulton L."/>
            <person name="Fulton R."/>
            <person name="Garcia A.C."/>
            <person name="Gardiner A."/>
            <person name="Garfield D.A."/>
            <person name="Garvin B.E."/>
            <person name="Gibson G."/>
            <person name="Gilbert D."/>
            <person name="Gnerre S."/>
            <person name="Godfrey J."/>
            <person name="Good R."/>
            <person name="Gotea V."/>
            <person name="Gravely B."/>
            <person name="Greenberg A.J."/>
            <person name="Griffiths-Jones S."/>
            <person name="Gross S."/>
            <person name="Guigo R."/>
            <person name="Gustafson E.A."/>
            <person name="Haerty W."/>
            <person name="Hahn M.W."/>
            <person name="Halligan D.L."/>
            <person name="Halpern A.L."/>
            <person name="Halter G.M."/>
            <person name="Han M.V."/>
            <person name="Heger A."/>
            <person name="Hillier L."/>
            <person name="Hinrichs A.S."/>
            <person name="Holmes I."/>
            <person name="Hoskins R.A."/>
            <person name="Hubisz M.J."/>
            <person name="Hultmark D."/>
            <person name="Huntley M.A."/>
            <person name="Jaffe D.B."/>
            <person name="Jagadeeshan S."/>
            <person name="Jeck W.R."/>
            <person name="Johnson J."/>
            <person name="Jones C.D."/>
            <person name="Jordan W.C."/>
            <person name="Karpen G.H."/>
            <person name="Kataoka E."/>
            <person name="Keightley P.D."/>
            <person name="Kheradpour P."/>
            <person name="Kirkness E.F."/>
            <person name="Koerich L.B."/>
            <person name="Kristiansen K."/>
            <person name="Kudrna D."/>
            <person name="Kulathinal R.J."/>
            <person name="Kumar S."/>
            <person name="Kwok R."/>
            <person name="Lander E."/>
            <person name="Langley C.H."/>
            <person name="Lapoint R."/>
            <person name="Lazzaro B.P."/>
            <person name="Lee S.J."/>
            <person name="Levesque L."/>
            <person name="Li R."/>
            <person name="Lin C.F."/>
            <person name="Lin M.F."/>
            <person name="Lindblad-Toh K."/>
            <person name="Llopart A."/>
            <person name="Long M."/>
            <person name="Low L."/>
            <person name="Lozovsky E."/>
            <person name="Lu J."/>
            <person name="Luo M."/>
            <person name="Machado C.A."/>
            <person name="Makalowski W."/>
            <person name="Marzo M."/>
            <person name="Matsuda M."/>
            <person name="Matzkin L."/>
            <person name="McAllister B."/>
            <person name="McBride C.S."/>
            <person name="McKernan B."/>
            <person name="McKernan K."/>
            <person name="Mendez-Lago M."/>
            <person name="Minx P."/>
            <person name="Mollenhauer M.U."/>
            <person name="Montooth K."/>
            <person name="Mount S.M."/>
            <person name="Mu X."/>
            <person name="Myers E."/>
            <person name="Negre B."/>
            <person name="Newfeld S."/>
            <person name="Nielsen R."/>
            <person name="Noor M.A."/>
            <person name="O'Grady P."/>
            <person name="Pachter L."/>
            <person name="Papaceit M."/>
            <person name="Parisi M.J."/>
            <person name="Parisi M."/>
            <person name="Parts L."/>
            <person name="Pedersen J.S."/>
            <person name="Pesole G."/>
            <person name="Phillippy A.M."/>
            <person name="Ponting C.P."/>
            <person name="Pop M."/>
            <person name="Porcelli D."/>
            <person name="Powell J.R."/>
            <person name="Prohaska S."/>
            <person name="Pruitt K."/>
            <person name="Puig M."/>
            <person name="Quesneville H."/>
            <person name="Ram K.R."/>
            <person name="Rand D."/>
            <person name="Rasmussen M.D."/>
            <person name="Reed L.K."/>
            <person name="Reenan R."/>
            <person name="Reily A."/>
            <person name="Remington K.A."/>
            <person name="Rieger T.T."/>
            <person name="Ritchie M.G."/>
            <person name="Robin C."/>
            <person name="Rogers Y.H."/>
            <person name="Rohde C."/>
            <person name="Rozas J."/>
            <person name="Rubenfield M.J."/>
            <person name="Ruiz A."/>
            <person name="Russo S."/>
            <person name="Salzberg S.L."/>
            <person name="Sanchez-Gracia A."/>
            <person name="Saranga D.J."/>
            <person name="Sato H."/>
            <person name="Schaeffer S.W."/>
            <person name="Schatz M.C."/>
            <person name="Schlenke T."/>
            <person name="Schwartz R."/>
            <person name="Segarra C."/>
            <person name="Singh R.S."/>
            <person name="Sirot L."/>
            <person name="Sirota M."/>
            <person name="Sisneros N.B."/>
            <person name="Smith C.D."/>
            <person name="Smith T.F."/>
            <person name="Spieth J."/>
            <person name="Stage D.E."/>
            <person name="Stark A."/>
            <person name="Stephan W."/>
            <person name="Strausberg R.L."/>
            <person name="Strempel S."/>
            <person name="Sturgill D."/>
            <person name="Sutton G."/>
            <person name="Sutton G.G."/>
            <person name="Tao W."/>
            <person name="Teichmann S."/>
            <person name="Tobari Y.N."/>
            <person name="Tomimura Y."/>
            <person name="Tsolas J.M."/>
            <person name="Valente V.L."/>
            <person name="Venter E."/>
            <person name="Venter J.C."/>
            <person name="Vicario S."/>
            <person name="Vieira F.G."/>
            <person name="Vilella A.J."/>
            <person name="Villasante A."/>
            <person name="Walenz B."/>
            <person name="Wang J."/>
            <person name="Wasserman M."/>
            <person name="Watts T."/>
            <person name="Wilson D."/>
            <person name="Wilson R.K."/>
            <person name="Wing R.A."/>
            <person name="Wolfner M.F."/>
            <person name="Wong A."/>
            <person name="Wong G.K."/>
            <person name="Wu C.I."/>
            <person name="Wu G."/>
            <person name="Yamamoto D."/>
            <person name="Yang H.P."/>
            <person name="Yang S.P."/>
            <person name="Yorke J.A."/>
            <person name="Yoshida K."/>
            <person name="Zdobnov E."/>
            <person name="Zhang P."/>
            <person name="Zhang Y."/>
            <person name="Zimin A.V."/>
            <person name="Baldwin J."/>
            <person name="Abdouelleil A."/>
            <person name="Abdulkadir J."/>
            <person name="Abebe A."/>
            <person name="Abera B."/>
            <person name="Abreu J."/>
            <person name="Acer S.C."/>
            <person name="Aftuck L."/>
            <person name="Alexander A."/>
            <person name="An P."/>
            <person name="Anderson E."/>
            <person name="Anderson S."/>
            <person name="Arachi H."/>
            <person name="Azer M."/>
            <person name="Bachantsang P."/>
            <person name="Barry A."/>
            <person name="Bayul T."/>
            <person name="Berlin A."/>
            <person name="Bessette D."/>
            <person name="Bloom T."/>
            <person name="Blye J."/>
            <person name="Boguslavskiy L."/>
            <person name="Bonnet C."/>
            <person name="Boukhgalter B."/>
            <person name="Bourzgui I."/>
            <person name="Brown A."/>
            <person name="Cahill P."/>
            <person name="Channer S."/>
            <person name="Cheshatsang Y."/>
            <person name="Chuda L."/>
            <person name="Citroen M."/>
            <person name="Collymore A."/>
            <person name="Cooke P."/>
            <person name="Costello M."/>
            <person name="D'Aco K."/>
            <person name="Daza R."/>
            <person name="De Haan G."/>
            <person name="DeGray S."/>
            <person name="DeMaso C."/>
            <person name="Dhargay N."/>
            <person name="Dooley K."/>
            <person name="Dooley E."/>
            <person name="Doricent M."/>
            <person name="Dorje P."/>
            <person name="Dorjee K."/>
            <person name="Dupes A."/>
            <person name="Elong R."/>
            <person name="Falk J."/>
            <person name="Farina A."/>
            <person name="Faro S."/>
            <person name="Ferguson D."/>
            <person name="Fisher S."/>
            <person name="Foley C.D."/>
            <person name="Franke A."/>
            <person name="Friedrich D."/>
            <person name="Gadbois L."/>
            <person name="Gearin G."/>
            <person name="Gearin C.R."/>
            <person name="Giannoukos G."/>
            <person name="Goode T."/>
            <person name="Graham J."/>
            <person name="Grandbois E."/>
            <person name="Grewal S."/>
            <person name="Gyaltsen K."/>
            <person name="Hafez N."/>
            <person name="Hagos B."/>
            <person name="Hall J."/>
            <person name="Henson C."/>
            <person name="Hollinger A."/>
            <person name="Honan T."/>
            <person name="Huard M.D."/>
            <person name="Hughes L."/>
            <person name="Hurhula B."/>
            <person name="Husby M.E."/>
            <person name="Kamat A."/>
            <person name="Kanga B."/>
            <person name="Kashin S."/>
            <person name="Khazanovich D."/>
            <person name="Kisner P."/>
            <person name="Lance K."/>
            <person name="Lara M."/>
            <person name="Lee W."/>
            <person name="Lennon N."/>
            <person name="Letendre F."/>
            <person name="LeVine R."/>
            <person name="Lipovsky A."/>
            <person name="Liu X."/>
            <person name="Liu J."/>
            <person name="Liu S."/>
            <person name="Lokyitsang T."/>
            <person name="Lokyitsang Y."/>
            <person name="Lubonja R."/>
            <person name="Lui A."/>
            <person name="MacDonald P."/>
            <person name="Magnisalis V."/>
            <person name="Maru K."/>
            <person name="Matthews C."/>
            <person name="McCusker W."/>
            <person name="McDonough S."/>
            <person name="Mehta T."/>
            <person name="Meldrim J."/>
            <person name="Meneus L."/>
            <person name="Mihai O."/>
            <person name="Mihalev A."/>
            <person name="Mihova T."/>
            <person name="Mittelman R."/>
            <person name="Mlenga V."/>
            <person name="Montmayeur A."/>
            <person name="Mulrain L."/>
            <person name="Navidi A."/>
            <person name="Naylor J."/>
            <person name="Negash T."/>
            <person name="Nguyen T."/>
            <person name="Nguyen N."/>
            <person name="Nicol R."/>
            <person name="Norbu C."/>
            <person name="Norbu N."/>
            <person name="Novod N."/>
            <person name="O'Neill B."/>
            <person name="Osman S."/>
            <person name="Markiewicz E."/>
            <person name="Oyono O.L."/>
            <person name="Patti C."/>
            <person name="Phunkhang P."/>
            <person name="Pierre F."/>
            <person name="Priest M."/>
            <person name="Raghuraman S."/>
            <person name="Rege F."/>
            <person name="Reyes R."/>
            <person name="Rise C."/>
            <person name="Rogov P."/>
            <person name="Ross K."/>
            <person name="Ryan E."/>
            <person name="Settipalli S."/>
            <person name="Shea T."/>
            <person name="Sherpa N."/>
            <person name="Shi L."/>
            <person name="Shih D."/>
            <person name="Sparrow T."/>
            <person name="Spaulding J."/>
            <person name="Stalker J."/>
            <person name="Stange-Thomann N."/>
            <person name="Stavropoulos S."/>
            <person name="Stone C."/>
            <person name="Strader C."/>
            <person name="Tesfaye S."/>
            <person name="Thomson T."/>
            <person name="Thoulutsang Y."/>
            <person name="Thoulutsang D."/>
            <person name="Topham K."/>
            <person name="Topping I."/>
            <person name="Tsamla T."/>
            <person name="Vassiliev H."/>
            <person name="Vo A."/>
            <person name="Wangchuk T."/>
            <person name="Wangdi T."/>
            <person name="Weiand M."/>
            <person name="Wilkinson J."/>
            <person name="Wilson A."/>
            <person name="Yadav S."/>
            <person name="Young G."/>
            <person name="Yu Q."/>
            <person name="Zembek L."/>
            <person name="Zhong D."/>
            <person name="Zimmer A."/>
            <person name="Zwirko Z."/>
            <person name="Jaffe D.B."/>
            <person name="Alvarez P."/>
            <person name="Brockman W."/>
            <person name="Butler J."/>
            <person name="Chin C."/>
            <person name="Gnerre S."/>
            <person name="Grabherr M."/>
            <person name="Kleber M."/>
            <person name="Mauceli E."/>
            <person name="MacCallum I."/>
        </authorList>
    </citation>
    <scope>NUCLEOTIDE SEQUENCE [LARGE SCALE GENOMIC DNA]</scope>
    <source>
        <strain evidence="3">Rob3c / Tucson 14021-0248.25</strain>
    </source>
</reference>
<dbReference type="OMA" id="YNAWGVT"/>
<dbReference type="Proteomes" id="UP000001292">
    <property type="component" value="Unassembled WGS sequence"/>
</dbReference>
<gene>
    <name evidence="2" type="primary">Dsec\GM21978</name>
    <name evidence="2" type="ORF">Dsec_GM21978</name>
</gene>
<proteinExistence type="predicted"/>
<dbReference type="STRING" id="7238.B4HPR2"/>